<comment type="caution">
    <text evidence="2">The sequence shown here is derived from an EMBL/GenBank/DDBJ whole genome shotgun (WGS) entry which is preliminary data.</text>
</comment>
<dbReference type="Proteomes" id="UP000256763">
    <property type="component" value="Unassembled WGS sequence"/>
</dbReference>
<dbReference type="SUPFAM" id="SSF52833">
    <property type="entry name" value="Thioredoxin-like"/>
    <property type="match status" value="1"/>
</dbReference>
<dbReference type="EMBL" id="NFZW01000039">
    <property type="protein sequence ID" value="RFA31834.1"/>
    <property type="molecule type" value="Genomic_DNA"/>
</dbReference>
<dbReference type="Pfam" id="PF00462">
    <property type="entry name" value="Glutaredoxin"/>
    <property type="match status" value="1"/>
</dbReference>
<dbReference type="AlphaFoldDB" id="A0A3E0WFV8"/>
<dbReference type="OrthoDB" id="9814618at2"/>
<keyword evidence="3" id="KW-1185">Reference proteome</keyword>
<evidence type="ECO:0000313" key="2">
    <source>
        <dbReference type="EMBL" id="RFA31834.1"/>
    </source>
</evidence>
<dbReference type="CDD" id="cd02976">
    <property type="entry name" value="NrdH"/>
    <property type="match status" value="1"/>
</dbReference>
<organism evidence="2 3">
    <name type="scientific">Alkalilimnicola ehrlichii</name>
    <dbReference type="NCBI Taxonomy" id="351052"/>
    <lineage>
        <taxon>Bacteria</taxon>
        <taxon>Pseudomonadati</taxon>
        <taxon>Pseudomonadota</taxon>
        <taxon>Gammaproteobacteria</taxon>
        <taxon>Chromatiales</taxon>
        <taxon>Ectothiorhodospiraceae</taxon>
        <taxon>Alkalilimnicola</taxon>
    </lineage>
</organism>
<proteinExistence type="predicted"/>
<dbReference type="InterPro" id="IPR036249">
    <property type="entry name" value="Thioredoxin-like_sf"/>
</dbReference>
<feature type="domain" description="Glutaredoxin" evidence="1">
    <location>
        <begin position="87"/>
        <end position="142"/>
    </location>
</feature>
<gene>
    <name evidence="2" type="ORF">CAL65_21260</name>
</gene>
<name>A0A3E0WFV8_9GAMM</name>
<sequence>MRAFLRTYTTRRIVVLARPWWAGPICGFRARLALLSYAKILRVAKLDREDKLLKKLLVFALLLVVAQQWYRADRVSIDAAAVDVDDVVLYSTQWCGYCDQTRRFLDSQGVPYTEYDIEHNAYGRQRYDQLNPTGVPLLEVRGAIVRGHNPQAIAQALSSSRD</sequence>
<dbReference type="GO" id="GO:0045454">
    <property type="term" value="P:cell redox homeostasis"/>
    <property type="evidence" value="ECO:0007669"/>
    <property type="project" value="TreeGrafter"/>
</dbReference>
<accession>A0A3E0WFV8</accession>
<reference evidence="3" key="1">
    <citation type="submission" date="2017-05" db="EMBL/GenBank/DDBJ databases">
        <authorList>
            <person name="Sharma S."/>
            <person name="Sidhu C."/>
            <person name="Pinnaka A.K."/>
        </authorList>
    </citation>
    <scope>NUCLEOTIDE SEQUENCE [LARGE SCALE GENOMIC DNA]</scope>
    <source>
        <strain evidence="3">AK93</strain>
    </source>
</reference>
<dbReference type="InterPro" id="IPR051548">
    <property type="entry name" value="Grx-like_ET"/>
</dbReference>
<dbReference type="Gene3D" id="3.40.30.10">
    <property type="entry name" value="Glutaredoxin"/>
    <property type="match status" value="1"/>
</dbReference>
<dbReference type="PANTHER" id="PTHR34386">
    <property type="entry name" value="GLUTAREDOXIN"/>
    <property type="match status" value="1"/>
</dbReference>
<evidence type="ECO:0000259" key="1">
    <source>
        <dbReference type="Pfam" id="PF00462"/>
    </source>
</evidence>
<dbReference type="GO" id="GO:0009055">
    <property type="term" value="F:electron transfer activity"/>
    <property type="evidence" value="ECO:0007669"/>
    <property type="project" value="TreeGrafter"/>
</dbReference>
<dbReference type="PANTHER" id="PTHR34386:SF1">
    <property type="entry name" value="GLUTAREDOXIN-LIKE PROTEIN NRDH"/>
    <property type="match status" value="1"/>
</dbReference>
<protein>
    <recommendedName>
        <fullName evidence="1">Glutaredoxin domain-containing protein</fullName>
    </recommendedName>
</protein>
<evidence type="ECO:0000313" key="3">
    <source>
        <dbReference type="Proteomes" id="UP000256763"/>
    </source>
</evidence>
<dbReference type="PROSITE" id="PS51354">
    <property type="entry name" value="GLUTAREDOXIN_2"/>
    <property type="match status" value="1"/>
</dbReference>
<dbReference type="InterPro" id="IPR002109">
    <property type="entry name" value="Glutaredoxin"/>
</dbReference>